<keyword evidence="1" id="KW-1133">Transmembrane helix</keyword>
<gene>
    <name evidence="2" type="ORF">AFUS01_LOCUS34989</name>
</gene>
<evidence type="ECO:0000313" key="3">
    <source>
        <dbReference type="Proteomes" id="UP000708208"/>
    </source>
</evidence>
<comment type="caution">
    <text evidence="2">The sequence shown here is derived from an EMBL/GenBank/DDBJ whole genome shotgun (WGS) entry which is preliminary data.</text>
</comment>
<feature type="non-terminal residue" evidence="2">
    <location>
        <position position="1"/>
    </location>
</feature>
<dbReference type="Proteomes" id="UP000708208">
    <property type="component" value="Unassembled WGS sequence"/>
</dbReference>
<proteinExistence type="predicted"/>
<name>A0A8J2L4E2_9HEXA</name>
<dbReference type="EMBL" id="CAJVCH010534246">
    <property type="protein sequence ID" value="CAG7824853.1"/>
    <property type="molecule type" value="Genomic_DNA"/>
</dbReference>
<protein>
    <submittedName>
        <fullName evidence="2">Uncharacterized protein</fullName>
    </submittedName>
</protein>
<organism evidence="2 3">
    <name type="scientific">Allacma fusca</name>
    <dbReference type="NCBI Taxonomy" id="39272"/>
    <lineage>
        <taxon>Eukaryota</taxon>
        <taxon>Metazoa</taxon>
        <taxon>Ecdysozoa</taxon>
        <taxon>Arthropoda</taxon>
        <taxon>Hexapoda</taxon>
        <taxon>Collembola</taxon>
        <taxon>Symphypleona</taxon>
        <taxon>Sminthuridae</taxon>
        <taxon>Allacma</taxon>
    </lineage>
</organism>
<feature type="transmembrane region" description="Helical" evidence="1">
    <location>
        <begin position="102"/>
        <end position="130"/>
    </location>
</feature>
<keyword evidence="1" id="KW-0472">Membrane</keyword>
<accession>A0A8J2L4E2</accession>
<reference evidence="2" key="1">
    <citation type="submission" date="2021-06" db="EMBL/GenBank/DDBJ databases">
        <authorList>
            <person name="Hodson N. C."/>
            <person name="Mongue J. A."/>
            <person name="Jaron S. K."/>
        </authorList>
    </citation>
    <scope>NUCLEOTIDE SEQUENCE</scope>
</reference>
<sequence length="134" mass="15145">MIVATAVSLAVLFCAEPDLSCLLYSALEPESQTPFAFAWTFLFEMSNVGIFLAPIYFFVELILLFFNKSLEELASMISDGSLYFPLPRRCQSLRQLILRIRLFNIANSSVIFVTKVAGLTVVLLCCFFGIKYFK</sequence>
<keyword evidence="1" id="KW-0812">Transmembrane</keyword>
<evidence type="ECO:0000313" key="2">
    <source>
        <dbReference type="EMBL" id="CAG7824853.1"/>
    </source>
</evidence>
<dbReference type="AlphaFoldDB" id="A0A8J2L4E2"/>
<evidence type="ECO:0000256" key="1">
    <source>
        <dbReference type="SAM" id="Phobius"/>
    </source>
</evidence>
<keyword evidence="3" id="KW-1185">Reference proteome</keyword>
<feature type="transmembrane region" description="Helical" evidence="1">
    <location>
        <begin position="41"/>
        <end position="66"/>
    </location>
</feature>